<evidence type="ECO:0000256" key="1">
    <source>
        <dbReference type="SAM" id="Coils"/>
    </source>
</evidence>
<dbReference type="OrthoDB" id="2185906at2"/>
<feature type="coiled-coil region" evidence="1">
    <location>
        <begin position="71"/>
        <end position="98"/>
    </location>
</feature>
<protein>
    <submittedName>
        <fullName evidence="2">Uncharacterized protein</fullName>
    </submittedName>
</protein>
<dbReference type="Proteomes" id="UP000013781">
    <property type="component" value="Unassembled WGS sequence"/>
</dbReference>
<keyword evidence="5" id="KW-1185">Reference proteome</keyword>
<reference evidence="2 4" key="1">
    <citation type="submission" date="2013-02" db="EMBL/GenBank/DDBJ databases">
        <title>The Genome Sequence of Enterococcus moraviensis BAA-383.</title>
        <authorList>
            <consortium name="The Broad Institute Genome Sequencing Platform"/>
            <consortium name="The Broad Institute Genome Sequencing Center for Infectious Disease"/>
            <person name="Earl A.M."/>
            <person name="Gilmore M.S."/>
            <person name="Lebreton F."/>
            <person name="Walker B."/>
            <person name="Young S.K."/>
            <person name="Zeng Q."/>
            <person name="Gargeya S."/>
            <person name="Fitzgerald M."/>
            <person name="Haas B."/>
            <person name="Abouelleil A."/>
            <person name="Alvarado L."/>
            <person name="Arachchi H.M."/>
            <person name="Berlin A.M."/>
            <person name="Chapman S.B."/>
            <person name="Dewar J."/>
            <person name="Goldberg J."/>
            <person name="Griggs A."/>
            <person name="Gujja S."/>
            <person name="Hansen M."/>
            <person name="Howarth C."/>
            <person name="Imamovic A."/>
            <person name="Larimer J."/>
            <person name="McCowan C."/>
            <person name="Murphy C."/>
            <person name="Neiman D."/>
            <person name="Pearson M."/>
            <person name="Priest M."/>
            <person name="Roberts A."/>
            <person name="Saif S."/>
            <person name="Shea T."/>
            <person name="Sisk P."/>
            <person name="Sykes S."/>
            <person name="Wortman J."/>
            <person name="Nusbaum C."/>
            <person name="Birren B."/>
        </authorList>
    </citation>
    <scope>NUCLEOTIDE SEQUENCE [LARGE SCALE GENOMIC DNA]</scope>
    <source>
        <strain evidence="2 4">ATCC BAA-383</strain>
    </source>
</reference>
<dbReference type="EMBL" id="ASWB01000001">
    <property type="protein sequence ID" value="EOT73968.1"/>
    <property type="molecule type" value="Genomic_DNA"/>
</dbReference>
<dbReference type="STRING" id="155617.RV09_GL000967"/>
<accession>R2R1B5</accession>
<dbReference type="RefSeq" id="WP_010764298.1">
    <property type="nucleotide sequence ID" value="NZ_ASWB01000001.1"/>
</dbReference>
<evidence type="ECO:0000313" key="3">
    <source>
        <dbReference type="EMBL" id="EOT73968.1"/>
    </source>
</evidence>
<dbReference type="Proteomes" id="UP000014157">
    <property type="component" value="Unassembled WGS sequence"/>
</dbReference>
<evidence type="ECO:0000313" key="4">
    <source>
        <dbReference type="Proteomes" id="UP000013781"/>
    </source>
</evidence>
<dbReference type="AlphaFoldDB" id="R2R1B5"/>
<organism evidence="2 4">
    <name type="scientific">Enterococcus moraviensis ATCC BAA-383</name>
    <dbReference type="NCBI Taxonomy" id="1158609"/>
    <lineage>
        <taxon>Bacteria</taxon>
        <taxon>Bacillati</taxon>
        <taxon>Bacillota</taxon>
        <taxon>Bacilli</taxon>
        <taxon>Lactobacillales</taxon>
        <taxon>Enterococcaceae</taxon>
        <taxon>Enterococcus</taxon>
    </lineage>
</organism>
<evidence type="ECO:0000313" key="2">
    <source>
        <dbReference type="EMBL" id="EOI02655.1"/>
    </source>
</evidence>
<proteinExistence type="predicted"/>
<sequence length="120" mass="14655">MSTDQENVKIKETMENMELDFLKSKRLFEEQEEELMYGRDRTNRTFDDLAESTSYYLRKFEVEDDEFRIAMSIIEEHKEELLTEIKQEQRKLESAFEDSNYEYKKQRDSLEDQLLSIRSE</sequence>
<name>R2R1B5_9ENTE</name>
<keyword evidence="1" id="KW-0175">Coiled coil</keyword>
<evidence type="ECO:0000313" key="5">
    <source>
        <dbReference type="Proteomes" id="UP000014157"/>
    </source>
</evidence>
<reference evidence="3 5" key="2">
    <citation type="submission" date="2013-03" db="EMBL/GenBank/DDBJ databases">
        <title>The Genome Sequence of Enterococcus moraviensis BAA-383 (PacBio/Illumina hybrid assembly).</title>
        <authorList>
            <consortium name="The Broad Institute Genomics Platform"/>
            <consortium name="The Broad Institute Genome Sequencing Center for Infectious Disease"/>
            <person name="Earl A."/>
            <person name="Russ C."/>
            <person name="Gilmore M."/>
            <person name="Surin D."/>
            <person name="Walker B."/>
            <person name="Young S."/>
            <person name="Zeng Q."/>
            <person name="Gargeya S."/>
            <person name="Fitzgerald M."/>
            <person name="Haas B."/>
            <person name="Abouelleil A."/>
            <person name="Allen A.W."/>
            <person name="Alvarado L."/>
            <person name="Arachchi H.M."/>
            <person name="Berlin A.M."/>
            <person name="Chapman S.B."/>
            <person name="Gainer-Dewar J."/>
            <person name="Goldberg J."/>
            <person name="Griggs A."/>
            <person name="Gujja S."/>
            <person name="Hansen M."/>
            <person name="Howarth C."/>
            <person name="Imamovic A."/>
            <person name="Ireland A."/>
            <person name="Larimer J."/>
            <person name="McCowan C."/>
            <person name="Murphy C."/>
            <person name="Pearson M."/>
            <person name="Poon T.W."/>
            <person name="Priest M."/>
            <person name="Roberts A."/>
            <person name="Saif S."/>
            <person name="Shea T."/>
            <person name="Sisk P."/>
            <person name="Sykes S."/>
            <person name="Wortman J."/>
            <person name="Nusbaum C."/>
            <person name="Birren B."/>
        </authorList>
    </citation>
    <scope>NUCLEOTIDE SEQUENCE [LARGE SCALE GENOMIC DNA]</scope>
    <source>
        <strain evidence="3 5">ATCC BAA-383</strain>
    </source>
</reference>
<dbReference type="EMBL" id="AJAS01000011">
    <property type="protein sequence ID" value="EOI02655.1"/>
    <property type="molecule type" value="Genomic_DNA"/>
</dbReference>
<gene>
    <name evidence="3" type="ORF">I586_00964</name>
    <name evidence="2" type="ORF">UAY_00902</name>
</gene>
<dbReference type="HOGENOM" id="CLU_2046061_0_0_9"/>
<dbReference type="PATRIC" id="fig|1158609.3.peg.859"/>
<comment type="caution">
    <text evidence="2">The sequence shown here is derived from an EMBL/GenBank/DDBJ whole genome shotgun (WGS) entry which is preliminary data.</text>
</comment>